<feature type="compositionally biased region" description="Basic residues" evidence="1">
    <location>
        <begin position="595"/>
        <end position="609"/>
    </location>
</feature>
<dbReference type="Proteomes" id="UP001219525">
    <property type="component" value="Unassembled WGS sequence"/>
</dbReference>
<feature type="region of interest" description="Disordered" evidence="1">
    <location>
        <begin position="334"/>
        <end position="354"/>
    </location>
</feature>
<sequence>MEDLREKLPNKFIQQVVLPTWYELAAGEWLVDSNRLLSASQKPSSSLSGSGVSHGQMNSTEYIGRRRKLTVDDPKEPAWKRYFSQSILNSKYLLNINIRTVCILGSVNNPHRAAFRLLSPHPGYAELQTSQNKKLTNKARVVFWRFAAQFSNEHFNWTDTLVLINAPDALQQQLFSQVVQSPWSLVKVKGGLKHGVAPNNSLYILNTIGRRSNLANAHNGKIVEPSKYILQHKNLPNALARHERGDNPSGIRKPQRGKVALREPHPLHIIQGVRTRAECELSFTNLAPPIGGDPVELHSATHQHVDDPRESAATRAAMARVEHAAAADALMPHSRSWGLRPPSASTARAECGGDAGSEREHAAMAMRSSSSTRTTRQWRAMHAELRGAAEQVASHARASRCTPRRWGMQNVRGVPHPSTQRRALKTVHSSARCTWRRGIQSVRGAPEQVAGHARAPHVRKTQSATRSHVILRRLLGCTQGGAPEKTAGDAERVRCPRADGGGRRTRGAPRAGGGSRTRKNAAMSRARAPRSPMQHCTPPSAAQLLQHVDDTRALKSAQLAAMAYVVHVSALRAHVSPKRKRRMLSNGTRGAYHGVGRRARRGPNRRRGARGGGRWAAGVALGGWDMGAQGVGATHRPGRGYRAWQQLDVGESSCWHSCRRSSSRLSRGCAGTVSGAGWKGGDVPVGRLWWAAGFGDTLKPPLGAVMLNPASSQEEGTGWRTVGVVWDDHDVLEVAVLEEGVVGATSGHLKLATAETAHALRAASVRVCAAGESKKV</sequence>
<comment type="caution">
    <text evidence="2">The sequence shown here is derived from an EMBL/GenBank/DDBJ whole genome shotgun (WGS) entry which is preliminary data.</text>
</comment>
<protein>
    <submittedName>
        <fullName evidence="2">Uncharacterized protein</fullName>
    </submittedName>
</protein>
<accession>A0AAD6UT23</accession>
<feature type="compositionally biased region" description="Basic and acidic residues" evidence="1">
    <location>
        <begin position="486"/>
        <end position="502"/>
    </location>
</feature>
<reference evidence="2" key="1">
    <citation type="submission" date="2023-03" db="EMBL/GenBank/DDBJ databases">
        <title>Massive genome expansion in bonnet fungi (Mycena s.s.) driven by repeated elements and novel gene families across ecological guilds.</title>
        <authorList>
            <consortium name="Lawrence Berkeley National Laboratory"/>
            <person name="Harder C.B."/>
            <person name="Miyauchi S."/>
            <person name="Viragh M."/>
            <person name="Kuo A."/>
            <person name="Thoen E."/>
            <person name="Andreopoulos B."/>
            <person name="Lu D."/>
            <person name="Skrede I."/>
            <person name="Drula E."/>
            <person name="Henrissat B."/>
            <person name="Morin E."/>
            <person name="Kohler A."/>
            <person name="Barry K."/>
            <person name="LaButti K."/>
            <person name="Morin E."/>
            <person name="Salamov A."/>
            <person name="Lipzen A."/>
            <person name="Mereny Z."/>
            <person name="Hegedus B."/>
            <person name="Baldrian P."/>
            <person name="Stursova M."/>
            <person name="Weitz H."/>
            <person name="Taylor A."/>
            <person name="Grigoriev I.V."/>
            <person name="Nagy L.G."/>
            <person name="Martin F."/>
            <person name="Kauserud H."/>
        </authorList>
    </citation>
    <scope>NUCLEOTIDE SEQUENCE</scope>
    <source>
        <strain evidence="2">9144</strain>
    </source>
</reference>
<evidence type="ECO:0000313" key="3">
    <source>
        <dbReference type="Proteomes" id="UP001219525"/>
    </source>
</evidence>
<proteinExistence type="predicted"/>
<feature type="region of interest" description="Disordered" evidence="1">
    <location>
        <begin position="445"/>
        <end position="465"/>
    </location>
</feature>
<feature type="region of interest" description="Disordered" evidence="1">
    <location>
        <begin position="588"/>
        <end position="613"/>
    </location>
</feature>
<evidence type="ECO:0000256" key="1">
    <source>
        <dbReference type="SAM" id="MobiDB-lite"/>
    </source>
</evidence>
<organism evidence="2 3">
    <name type="scientific">Mycena pura</name>
    <dbReference type="NCBI Taxonomy" id="153505"/>
    <lineage>
        <taxon>Eukaryota</taxon>
        <taxon>Fungi</taxon>
        <taxon>Dikarya</taxon>
        <taxon>Basidiomycota</taxon>
        <taxon>Agaricomycotina</taxon>
        <taxon>Agaricomycetes</taxon>
        <taxon>Agaricomycetidae</taxon>
        <taxon>Agaricales</taxon>
        <taxon>Marasmiineae</taxon>
        <taxon>Mycenaceae</taxon>
        <taxon>Mycena</taxon>
    </lineage>
</organism>
<feature type="region of interest" description="Disordered" evidence="1">
    <location>
        <begin position="482"/>
        <end position="538"/>
    </location>
</feature>
<keyword evidence="3" id="KW-1185">Reference proteome</keyword>
<gene>
    <name evidence="2" type="ORF">GGX14DRAFT_405059</name>
</gene>
<dbReference type="EMBL" id="JARJCW010000103">
    <property type="protein sequence ID" value="KAJ7193899.1"/>
    <property type="molecule type" value="Genomic_DNA"/>
</dbReference>
<name>A0AAD6UT23_9AGAR</name>
<feature type="compositionally biased region" description="Low complexity" evidence="1">
    <location>
        <begin position="521"/>
        <end position="533"/>
    </location>
</feature>
<dbReference type="AlphaFoldDB" id="A0AAD6UT23"/>
<evidence type="ECO:0000313" key="2">
    <source>
        <dbReference type="EMBL" id="KAJ7193899.1"/>
    </source>
</evidence>